<evidence type="ECO:0000313" key="7">
    <source>
        <dbReference type="EMBL" id="OOC10713.1"/>
    </source>
</evidence>
<dbReference type="PANTHER" id="PTHR43687:SF3">
    <property type="entry name" value="4FE-4S FERREDOXIN-TYPE DOMAIN-CONTAINING PROTEIN"/>
    <property type="match status" value="1"/>
</dbReference>
<feature type="domain" description="4Fe-4S ferredoxin-type" evidence="6">
    <location>
        <begin position="304"/>
        <end position="333"/>
    </location>
</feature>
<dbReference type="Proteomes" id="UP000189177">
    <property type="component" value="Unassembled WGS sequence"/>
</dbReference>
<keyword evidence="8" id="KW-1185">Reference proteome</keyword>
<evidence type="ECO:0000256" key="5">
    <source>
        <dbReference type="SAM" id="MobiDB-lite"/>
    </source>
</evidence>
<feature type="domain" description="4Fe-4S ferredoxin-type" evidence="6">
    <location>
        <begin position="55"/>
        <end position="83"/>
    </location>
</feature>
<dbReference type="Gene3D" id="3.30.70.20">
    <property type="match status" value="2"/>
</dbReference>
<dbReference type="EMBL" id="MUZR01000011">
    <property type="protein sequence ID" value="OOC10713.1"/>
    <property type="molecule type" value="Genomic_DNA"/>
</dbReference>
<dbReference type="InterPro" id="IPR050572">
    <property type="entry name" value="Fe-S_Ferredoxin"/>
</dbReference>
<feature type="region of interest" description="Disordered" evidence="5">
    <location>
        <begin position="228"/>
        <end position="247"/>
    </location>
</feature>
<sequence>MSSADTAEIRFRRLHPDISELAFLAEDCLPARSPLSRCDDCARACPVDVLTAVKGKLELSDGCLRCGRCAAACPTGALRAADFPRTEAMQEMPPARDEPLYVDCWRVPEEVSPEGALRVPCTGGLDAGAVAELTSLRDGPVVVLDRGWCERCPAGGGARPAQTALETAAAALDAAEAMESLLPRFEARGLPRERARGDGPPARSAMTAVSRRGLFRRMAGEVAGALDDTPMEAEGEGPSRPLRDRIPAPPRQRMVRALERFDETLPASQRPGLNVDQDACCNQRVCASLCPTGALEAFDAEGGSGLHFRPEECIGCELCVRVCPERALTSYPEGGQSGELTRHAFRRCPECRRPFAGGEGRFCPSCDKKYGLLAGGGYELLFGQAPDSRAPDGCGARVQQASRDAASADAKTRGSESPI</sequence>
<dbReference type="RefSeq" id="WP_077243904.1">
    <property type="nucleotide sequence ID" value="NZ_MUZR01000011.1"/>
</dbReference>
<dbReference type="Pfam" id="PF00037">
    <property type="entry name" value="Fer4"/>
    <property type="match status" value="1"/>
</dbReference>
<dbReference type="AlphaFoldDB" id="A0A1V3A0U2"/>
<organism evidence="7 8">
    <name type="scientific">Thioalkalivibrio halophilus</name>
    <dbReference type="NCBI Taxonomy" id="252474"/>
    <lineage>
        <taxon>Bacteria</taxon>
        <taxon>Pseudomonadati</taxon>
        <taxon>Pseudomonadota</taxon>
        <taxon>Gammaproteobacteria</taxon>
        <taxon>Chromatiales</taxon>
        <taxon>Ectothiorhodospiraceae</taxon>
        <taxon>Thioalkalivibrio</taxon>
    </lineage>
</organism>
<keyword evidence="2" id="KW-0479">Metal-binding</keyword>
<keyword evidence="3" id="KW-0408">Iron</keyword>
<dbReference type="OrthoDB" id="6117400at2"/>
<evidence type="ECO:0000256" key="2">
    <source>
        <dbReference type="ARBA" id="ARBA00022723"/>
    </source>
</evidence>
<dbReference type="GO" id="GO:0051539">
    <property type="term" value="F:4 iron, 4 sulfur cluster binding"/>
    <property type="evidence" value="ECO:0007669"/>
    <property type="project" value="UniProtKB-KW"/>
</dbReference>
<proteinExistence type="predicted"/>
<dbReference type="PROSITE" id="PS51379">
    <property type="entry name" value="4FE4S_FER_2"/>
    <property type="match status" value="3"/>
</dbReference>
<evidence type="ECO:0000313" key="8">
    <source>
        <dbReference type="Proteomes" id="UP000189177"/>
    </source>
</evidence>
<dbReference type="SUPFAM" id="SSF54862">
    <property type="entry name" value="4Fe-4S ferredoxins"/>
    <property type="match status" value="2"/>
</dbReference>
<dbReference type="InterPro" id="IPR017896">
    <property type="entry name" value="4Fe4S_Fe-S-bd"/>
</dbReference>
<dbReference type="InterPro" id="IPR017900">
    <property type="entry name" value="4Fe4S_Fe_S_CS"/>
</dbReference>
<evidence type="ECO:0000259" key="6">
    <source>
        <dbReference type="PROSITE" id="PS51379"/>
    </source>
</evidence>
<gene>
    <name evidence="7" type="ORF">B1A74_04580</name>
</gene>
<dbReference type="Pfam" id="PF14697">
    <property type="entry name" value="Fer4_21"/>
    <property type="match status" value="1"/>
</dbReference>
<evidence type="ECO:0000256" key="1">
    <source>
        <dbReference type="ARBA" id="ARBA00022485"/>
    </source>
</evidence>
<evidence type="ECO:0000256" key="3">
    <source>
        <dbReference type="ARBA" id="ARBA00023004"/>
    </source>
</evidence>
<keyword evidence="1" id="KW-0004">4Fe-4S</keyword>
<dbReference type="PANTHER" id="PTHR43687">
    <property type="entry name" value="ADENYLYLSULFATE REDUCTASE, BETA SUBUNIT"/>
    <property type="match status" value="1"/>
</dbReference>
<accession>A0A1V3A0U2</accession>
<reference evidence="7 8" key="1">
    <citation type="submission" date="2017-02" db="EMBL/GenBank/DDBJ databases">
        <title>Genomic diversity within the haloalkaliphilic genus Thioalkalivibrio.</title>
        <authorList>
            <person name="Ahn A.-C."/>
            <person name="Meier-Kolthoff J."/>
            <person name="Overmars L."/>
            <person name="Richter M."/>
            <person name="Woyke T."/>
            <person name="Sorokin D.Y."/>
            <person name="Muyzer G."/>
        </authorList>
    </citation>
    <scope>NUCLEOTIDE SEQUENCE [LARGE SCALE GENOMIC DNA]</scope>
    <source>
        <strain evidence="7 8">HL17</strain>
    </source>
</reference>
<name>A0A1V3A0U2_9GAMM</name>
<feature type="compositionally biased region" description="Basic and acidic residues" evidence="5">
    <location>
        <begin position="410"/>
        <end position="419"/>
    </location>
</feature>
<evidence type="ECO:0000256" key="4">
    <source>
        <dbReference type="ARBA" id="ARBA00023014"/>
    </source>
</evidence>
<dbReference type="GO" id="GO:0046872">
    <property type="term" value="F:metal ion binding"/>
    <property type="evidence" value="ECO:0007669"/>
    <property type="project" value="UniProtKB-KW"/>
</dbReference>
<dbReference type="STRING" id="252474.B1A74_04580"/>
<dbReference type="PROSITE" id="PS00198">
    <property type="entry name" value="4FE4S_FER_1"/>
    <property type="match status" value="2"/>
</dbReference>
<keyword evidence="4" id="KW-0411">Iron-sulfur</keyword>
<protein>
    <recommendedName>
        <fullName evidence="6">4Fe-4S ferredoxin-type domain-containing protein</fullName>
    </recommendedName>
</protein>
<comment type="caution">
    <text evidence="7">The sequence shown here is derived from an EMBL/GenBank/DDBJ whole genome shotgun (WGS) entry which is preliminary data.</text>
</comment>
<feature type="domain" description="4Fe-4S ferredoxin-type" evidence="6">
    <location>
        <begin position="271"/>
        <end position="300"/>
    </location>
</feature>
<feature type="compositionally biased region" description="Low complexity" evidence="5">
    <location>
        <begin position="396"/>
        <end position="409"/>
    </location>
</feature>
<feature type="region of interest" description="Disordered" evidence="5">
    <location>
        <begin position="389"/>
        <end position="419"/>
    </location>
</feature>